<dbReference type="EMBL" id="CAADFV010000001">
    <property type="protein sequence ID" value="VFK50212.1"/>
    <property type="molecule type" value="Genomic_DNA"/>
</dbReference>
<dbReference type="AlphaFoldDB" id="A0A450Z8X6"/>
<dbReference type="EMBL" id="CAADFY010000001">
    <property type="protein sequence ID" value="VFK51292.1"/>
    <property type="molecule type" value="Genomic_DNA"/>
</dbReference>
<dbReference type="EMBL" id="CAADFX010000002">
    <property type="protein sequence ID" value="VFK50787.1"/>
    <property type="molecule type" value="Genomic_DNA"/>
</dbReference>
<evidence type="ECO:0000313" key="1">
    <source>
        <dbReference type="EMBL" id="VFK50212.1"/>
    </source>
</evidence>
<evidence type="ECO:0000313" key="3">
    <source>
        <dbReference type="EMBL" id="VFK51292.1"/>
    </source>
</evidence>
<protein>
    <submittedName>
        <fullName evidence="1">Uncharacterized protein</fullName>
    </submittedName>
</protein>
<organism evidence="1">
    <name type="scientific">Candidatus Kentrum sp. TUN</name>
    <dbReference type="NCBI Taxonomy" id="2126343"/>
    <lineage>
        <taxon>Bacteria</taxon>
        <taxon>Pseudomonadati</taxon>
        <taxon>Pseudomonadota</taxon>
        <taxon>Gammaproteobacteria</taxon>
        <taxon>Candidatus Kentrum</taxon>
    </lineage>
</organism>
<gene>
    <name evidence="2" type="ORF">BECKTUN1418D_GA0071000_10028</name>
    <name evidence="1" type="ORF">BECKTUN1418E_GA0071001_100155</name>
    <name evidence="3" type="ORF">BECKTUN1418F_GA0071002_100155</name>
</gene>
<evidence type="ECO:0000313" key="2">
    <source>
        <dbReference type="EMBL" id="VFK50787.1"/>
    </source>
</evidence>
<accession>A0A450Z8X6</accession>
<sequence length="67" mass="7519">MPLFIADTHLTRARLFGRVGEGRGDDTGYPWESPQADFGEAWRLIDKHGYHCRDGELDDAESVLLAS</sequence>
<reference evidence="1" key="1">
    <citation type="submission" date="2019-02" db="EMBL/GenBank/DDBJ databases">
        <authorList>
            <person name="Gruber-Vodicka R. H."/>
            <person name="Seah K. B. B."/>
        </authorList>
    </citation>
    <scope>NUCLEOTIDE SEQUENCE</scope>
    <source>
        <strain evidence="2">BECK_BY1</strain>
        <strain evidence="1">BECK_BY2</strain>
        <strain evidence="3">BECK_BY3</strain>
    </source>
</reference>
<proteinExistence type="predicted"/>
<name>A0A450Z8X6_9GAMM</name>